<proteinExistence type="predicted"/>
<accession>A0A142F2R4</accession>
<gene>
    <name evidence="2" type="primary">136</name>
    <name evidence="2" type="ORF">SEA_BIPPER_136</name>
</gene>
<keyword evidence="2" id="KW-0255">Endonuclease</keyword>
<dbReference type="GO" id="GO:0008270">
    <property type="term" value="F:zinc ion binding"/>
    <property type="evidence" value="ECO:0007669"/>
    <property type="project" value="InterPro"/>
</dbReference>
<dbReference type="GO" id="GO:0004519">
    <property type="term" value="F:endonuclease activity"/>
    <property type="evidence" value="ECO:0007669"/>
    <property type="project" value="UniProtKB-KW"/>
</dbReference>
<evidence type="ECO:0000313" key="3">
    <source>
        <dbReference type="Proteomes" id="UP000201826"/>
    </source>
</evidence>
<protein>
    <submittedName>
        <fullName evidence="2">HNH endonuclease</fullName>
    </submittedName>
</protein>
<dbReference type="InterPro" id="IPR002711">
    <property type="entry name" value="HNH"/>
</dbReference>
<evidence type="ECO:0000313" key="2">
    <source>
        <dbReference type="EMBL" id="AMQ67071.1"/>
    </source>
</evidence>
<dbReference type="KEGG" id="vg:29125857"/>
<keyword evidence="2" id="KW-0540">Nuclease</keyword>
<name>A0A142F2R4_9CAUD</name>
<dbReference type="InterPro" id="IPR003615">
    <property type="entry name" value="HNH_nuc"/>
</dbReference>
<dbReference type="GeneID" id="29125857"/>
<sequence length="108" mass="12597">MTDEARYPNTTTGEGFDRTQHHYKELKRQFRKDCERDGLGCWLCPQPIDYSLKWPHPESFTVDHAKPVSKFPELADDPLNFRPAHLVCNQMRGDDDPHIDIGTPSEDW</sequence>
<reference evidence="3" key="1">
    <citation type="submission" date="2016-02" db="EMBL/GenBank/DDBJ databases">
        <authorList>
            <person name="Isern S."/>
            <person name="Barcellona C.M."/>
            <person name="Dozier K.D."/>
            <person name="Faust J.M."/>
            <person name="Fedrick A.J."/>
            <person name="Gagliardi L.E."/>
            <person name="Gatt S.M."/>
            <person name="Gleason P.S."/>
            <person name="Gomez E.A."/>
            <person name="Hoffman A.M."/>
            <person name="Jenkins M."/>
            <person name="Jones M.J."/>
            <person name="Lang J.F."/>
            <person name="Lequay S.M."/>
            <person name="Mars P.J."/>
            <person name="Mtchedlidze N."/>
            <person name="Osking Z.B."/>
            <person name="Paul L.M."/>
            <person name="Pica A.N."/>
            <person name="Robison M.D."/>
            <person name="Rodriguez D."/>
            <person name="Rosales K.A."/>
            <person name="Saravis L.E."/>
            <person name="Sisson B.M."/>
            <person name="Tan A.L."/>
            <person name="Voltaire R."/>
            <person name="Michael S.F."/>
            <person name="Warner M.H."/>
            <person name="Bradley K.W."/>
            <person name="Asai D.J."/>
            <person name="Bowman C.A."/>
            <person name="Russell D.A."/>
            <person name="Pope W.H."/>
            <person name="Jacobs-Sera D."/>
            <person name="Hendrix R.W."/>
            <person name="Hatfull G.F."/>
        </authorList>
    </citation>
    <scope>NUCLEOTIDE SEQUENCE [LARGE SCALE GENOMIC DNA]</scope>
</reference>
<dbReference type="EMBL" id="KU728633">
    <property type="protein sequence ID" value="AMQ67071.1"/>
    <property type="molecule type" value="Genomic_DNA"/>
</dbReference>
<organism evidence="2 3">
    <name type="scientific">Mycobacterium phage Bipper</name>
    <dbReference type="NCBI Taxonomy" id="1805457"/>
    <lineage>
        <taxon>Viruses</taxon>
        <taxon>Duplodnaviria</taxon>
        <taxon>Heunggongvirae</taxon>
        <taxon>Uroviricota</taxon>
        <taxon>Caudoviricetes</taxon>
        <taxon>Bippervirus</taxon>
        <taxon>Bippervirus bipper</taxon>
    </lineage>
</organism>
<dbReference type="OrthoDB" id="24202at10239"/>
<keyword evidence="3" id="KW-1185">Reference proteome</keyword>
<dbReference type="SMART" id="SM00507">
    <property type="entry name" value="HNHc"/>
    <property type="match status" value="1"/>
</dbReference>
<dbReference type="RefSeq" id="YP_009303283.1">
    <property type="nucleotide sequence ID" value="NC_031253.1"/>
</dbReference>
<feature type="domain" description="HNH nuclease" evidence="1">
    <location>
        <begin position="29"/>
        <end position="90"/>
    </location>
</feature>
<dbReference type="Gene3D" id="1.10.30.50">
    <property type="match status" value="1"/>
</dbReference>
<evidence type="ECO:0000259" key="1">
    <source>
        <dbReference type="SMART" id="SM00507"/>
    </source>
</evidence>
<dbReference type="Proteomes" id="UP000201826">
    <property type="component" value="Segment"/>
</dbReference>
<keyword evidence="2" id="KW-0378">Hydrolase</keyword>
<dbReference type="GO" id="GO:0003676">
    <property type="term" value="F:nucleic acid binding"/>
    <property type="evidence" value="ECO:0007669"/>
    <property type="project" value="InterPro"/>
</dbReference>
<dbReference type="Pfam" id="PF01844">
    <property type="entry name" value="HNH"/>
    <property type="match status" value="1"/>
</dbReference>